<dbReference type="InterPro" id="IPR022040">
    <property type="entry name" value="MKT1_N"/>
</dbReference>
<keyword evidence="5" id="KW-1185">Reference proteome</keyword>
<organism evidence="4 5">
    <name type="scientific">Pichia membranifaciens</name>
    <dbReference type="NCBI Taxonomy" id="4926"/>
    <lineage>
        <taxon>Eukaryota</taxon>
        <taxon>Fungi</taxon>
        <taxon>Dikarya</taxon>
        <taxon>Ascomycota</taxon>
        <taxon>Saccharomycotina</taxon>
        <taxon>Pichiomycetes</taxon>
        <taxon>Pichiales</taxon>
        <taxon>Pichiaceae</taxon>
        <taxon>Pichia</taxon>
    </lineage>
</organism>
<evidence type="ECO:0000313" key="5">
    <source>
        <dbReference type="Proteomes" id="UP000186136"/>
    </source>
</evidence>
<dbReference type="Proteomes" id="UP000186136">
    <property type="component" value="Unassembled WGS sequence"/>
</dbReference>
<protein>
    <submittedName>
        <fullName evidence="4">Uncharacterized protein</fullName>
    </submittedName>
</protein>
<dbReference type="EMBL" id="BDGI01000062">
    <property type="protein sequence ID" value="GAV28233.1"/>
    <property type="molecule type" value="Genomic_DNA"/>
</dbReference>
<reference evidence="4 5" key="1">
    <citation type="submission" date="2016-08" db="EMBL/GenBank/DDBJ databases">
        <title>Whole genome shotgun sequence of Pichia membranifaciens KS47-1.</title>
        <authorList>
            <person name="Konishi M."/>
            <person name="Ishida M."/>
            <person name="Arakawa T."/>
            <person name="Kato Y."/>
            <person name="Horiuchi J."/>
        </authorList>
    </citation>
    <scope>NUCLEOTIDE SEQUENCE [LARGE SCALE GENOMIC DNA]</scope>
    <source>
        <strain evidence="4 5">KS47-1</strain>
    </source>
</reference>
<comment type="caution">
    <text evidence="4">The sequence shown here is derived from an EMBL/GenBank/DDBJ whole genome shotgun (WGS) entry which is preliminary data.</text>
</comment>
<dbReference type="AlphaFoldDB" id="A0A1Q2YFS3"/>
<dbReference type="OrthoDB" id="17262at2759"/>
<dbReference type="InterPro" id="IPR022039">
    <property type="entry name" value="MKT1_C"/>
</dbReference>
<evidence type="ECO:0000256" key="1">
    <source>
        <dbReference type="SAM" id="MobiDB-lite"/>
    </source>
</evidence>
<proteinExistence type="predicted"/>
<dbReference type="Pfam" id="PF12246">
    <property type="entry name" value="MKT1_C"/>
    <property type="match status" value="1"/>
</dbReference>
<evidence type="ECO:0000313" key="4">
    <source>
        <dbReference type="EMBL" id="GAV28233.1"/>
    </source>
</evidence>
<name>A0A1Q2YFS3_9ASCO</name>
<sequence>MRRQPLPFAVDHGPAIGHPAGPRPRVPRQSLLAAPPVVLHVENRRRELHLLVQRRTPPAGFRQLHTKHRFQGENVPLLGLQKALGRPKPFVQTVPGRPITIEVNDSLIFQHSGIPGNNAVSDTTPSIKDLSDKKLPSKLHEIFGPRLPDEFFFYQSIGLNVFSLAESFLDLNFVERLPLDMTTDPIYEKIIVGNASMKYKEIMFNLFAGSLHRYLQTRRLVLKTYFNGAVLHEIDYRIIPPISTRVRSLVVRHTTAKSFDLASVLSNLSDAFLEESTFSGPINISTNHELIATSVLRTITLYQFIDENPFKLSKWGHALSKYLSKYNTNFETTLLLFLFFQRFQDLDLEQLAKSSDIQFEKNEKYNLSSLLLISNFSTLFKVQHTKPSSYTGSVSRSLLHFHSIMNKLHTEIKDFITVNVLVLLFGNKNDIDKFIRDNNQWCSLATEIPFKSSMSNTLAGLLVAETIKTFLSLTDASTFKPKLEEKLSSFKVVVENPVQETERALKFVLSVCDIIDVLAEEGLTKQNVVEKFEGIRSTLNDIMALF</sequence>
<evidence type="ECO:0000259" key="3">
    <source>
        <dbReference type="Pfam" id="PF12247"/>
    </source>
</evidence>
<dbReference type="Pfam" id="PF12247">
    <property type="entry name" value="MKT1_N"/>
    <property type="match status" value="1"/>
</dbReference>
<evidence type="ECO:0000259" key="2">
    <source>
        <dbReference type="Pfam" id="PF12246"/>
    </source>
</evidence>
<accession>A0A1Q2YFS3</accession>
<feature type="region of interest" description="Disordered" evidence="1">
    <location>
        <begin position="1"/>
        <end position="28"/>
    </location>
</feature>
<feature type="domain" description="Post-transcriptional regulator MKT1 N-terminal" evidence="3">
    <location>
        <begin position="136"/>
        <end position="226"/>
    </location>
</feature>
<gene>
    <name evidence="4" type="ORF">PMKS-001703</name>
</gene>
<feature type="domain" description="Post-transcriptional regulator MKT1 C-terminal" evidence="2">
    <location>
        <begin position="297"/>
        <end position="538"/>
    </location>
</feature>